<evidence type="ECO:0000256" key="1">
    <source>
        <dbReference type="ARBA" id="ARBA00012247"/>
    </source>
</evidence>
<gene>
    <name evidence="6" type="ORF">DUNSADRAFT_5630</name>
</gene>
<proteinExistence type="predicted"/>
<dbReference type="SUPFAM" id="SSF51695">
    <property type="entry name" value="PLC-like phosphodiesterases"/>
    <property type="match status" value="1"/>
</dbReference>
<evidence type="ECO:0000256" key="3">
    <source>
        <dbReference type="ARBA" id="ARBA00022801"/>
    </source>
</evidence>
<keyword evidence="2" id="KW-0319">Glycerol metabolism</keyword>
<feature type="domain" description="GP-PDE" evidence="5">
    <location>
        <begin position="45"/>
        <end position="362"/>
    </location>
</feature>
<comment type="caution">
    <text evidence="6">The sequence shown here is derived from an EMBL/GenBank/DDBJ whole genome shotgun (WGS) entry which is preliminary data.</text>
</comment>
<dbReference type="EMBL" id="MU071584">
    <property type="protein sequence ID" value="KAF5825964.1"/>
    <property type="molecule type" value="Genomic_DNA"/>
</dbReference>
<comment type="catalytic activity">
    <reaction evidence="4">
        <text>a sn-glycero-3-phosphodiester + H2O = an alcohol + sn-glycerol 3-phosphate + H(+)</text>
        <dbReference type="Rhea" id="RHEA:12969"/>
        <dbReference type="ChEBI" id="CHEBI:15377"/>
        <dbReference type="ChEBI" id="CHEBI:15378"/>
        <dbReference type="ChEBI" id="CHEBI:30879"/>
        <dbReference type="ChEBI" id="CHEBI:57597"/>
        <dbReference type="ChEBI" id="CHEBI:83408"/>
        <dbReference type="EC" id="3.1.4.46"/>
    </reaction>
</comment>
<evidence type="ECO:0000259" key="5">
    <source>
        <dbReference type="PROSITE" id="PS51704"/>
    </source>
</evidence>
<protein>
    <recommendedName>
        <fullName evidence="1">glycerophosphodiester phosphodiesterase</fullName>
        <ecNumber evidence="1">3.1.4.46</ecNumber>
    </recommendedName>
</protein>
<reference evidence="6" key="1">
    <citation type="submission" date="2017-08" db="EMBL/GenBank/DDBJ databases">
        <authorList>
            <person name="Polle J.E."/>
            <person name="Barry K."/>
            <person name="Cushman J."/>
            <person name="Schmutz J."/>
            <person name="Tran D."/>
            <person name="Hathwaick L.T."/>
            <person name="Yim W.C."/>
            <person name="Jenkins J."/>
            <person name="Mckie-Krisberg Z.M."/>
            <person name="Prochnik S."/>
            <person name="Lindquist E."/>
            <person name="Dockter R.B."/>
            <person name="Adam C."/>
            <person name="Molina H."/>
            <person name="Bunkerborg J."/>
            <person name="Jin E."/>
            <person name="Buchheim M."/>
            <person name="Magnuson J."/>
        </authorList>
    </citation>
    <scope>NUCLEOTIDE SEQUENCE</scope>
    <source>
        <strain evidence="6">CCAP 19/18</strain>
    </source>
</reference>
<dbReference type="PANTHER" id="PTHR22958:SF1">
    <property type="entry name" value="GLYCEROPHOSPHOCHOLINE PHOSPHODIESTERASE GPCPD1"/>
    <property type="match status" value="1"/>
</dbReference>
<name>A0ABQ7FU56_DUNSA</name>
<dbReference type="Pfam" id="PF03009">
    <property type="entry name" value="GDPD"/>
    <property type="match status" value="1"/>
</dbReference>
<dbReference type="PROSITE" id="PS51704">
    <property type="entry name" value="GP_PDE"/>
    <property type="match status" value="1"/>
</dbReference>
<keyword evidence="3" id="KW-0378">Hydrolase</keyword>
<sequence>MATSVSRKLPQANINAVGPLYAQQQQHQQQEQQRGLFNATGASTLSVWGHRGSGSNLATHTPGVIHPVYRENTLRSLSSAATSGASFVEFDVQVTLDGVAVLWHDDEVIAADSLGHPVHSKVADLTLTQFKALVPKKEGSSKSDGKDLPQATTPLLRQFEDTSGHQTTELSPWVVEADDELPTLSAIFEGLPEDVGLNVEIKMAVPDTVAVTPAEEVQRMLTPILQCVDRHVGPSSTRAVTFSSFDPDVCIALRRELAQRAQQHRFPIMFLSGCGLYPHVDVRRTSIEATISTALDAGLTGIVVPASVLLSNQDMVAAARAVNLAVATYGQENNVPENVQQQAALGVQAAIVDEVELVSKYLKASQANISGCTGPGIANASTPAAAPPQASVSPLGA</sequence>
<evidence type="ECO:0000256" key="2">
    <source>
        <dbReference type="ARBA" id="ARBA00022798"/>
    </source>
</evidence>
<dbReference type="Proteomes" id="UP000815325">
    <property type="component" value="Unassembled WGS sequence"/>
</dbReference>
<accession>A0ABQ7FU56</accession>
<dbReference type="InterPro" id="IPR017946">
    <property type="entry name" value="PLC-like_Pdiesterase_TIM-brl"/>
</dbReference>
<evidence type="ECO:0000313" key="6">
    <source>
        <dbReference type="EMBL" id="KAF5825964.1"/>
    </source>
</evidence>
<evidence type="ECO:0000313" key="7">
    <source>
        <dbReference type="Proteomes" id="UP000815325"/>
    </source>
</evidence>
<dbReference type="InterPro" id="IPR051578">
    <property type="entry name" value="GDPD"/>
</dbReference>
<dbReference type="EC" id="3.1.4.46" evidence="1"/>
<dbReference type="Gene3D" id="3.20.20.190">
    <property type="entry name" value="Phosphatidylinositol (PI) phosphodiesterase"/>
    <property type="match status" value="1"/>
</dbReference>
<dbReference type="PANTHER" id="PTHR22958">
    <property type="entry name" value="GLYCEROPHOSPHORYL DIESTER PHOSPHODIESTERASE"/>
    <property type="match status" value="1"/>
</dbReference>
<evidence type="ECO:0000256" key="4">
    <source>
        <dbReference type="ARBA" id="ARBA00047512"/>
    </source>
</evidence>
<keyword evidence="7" id="KW-1185">Reference proteome</keyword>
<dbReference type="InterPro" id="IPR030395">
    <property type="entry name" value="GP_PDE_dom"/>
</dbReference>
<organism evidence="6 7">
    <name type="scientific">Dunaliella salina</name>
    <name type="common">Green alga</name>
    <name type="synonym">Protococcus salinus</name>
    <dbReference type="NCBI Taxonomy" id="3046"/>
    <lineage>
        <taxon>Eukaryota</taxon>
        <taxon>Viridiplantae</taxon>
        <taxon>Chlorophyta</taxon>
        <taxon>core chlorophytes</taxon>
        <taxon>Chlorophyceae</taxon>
        <taxon>CS clade</taxon>
        <taxon>Chlamydomonadales</taxon>
        <taxon>Dunaliellaceae</taxon>
        <taxon>Dunaliella</taxon>
    </lineage>
</organism>